<dbReference type="InterPro" id="IPR018211">
    <property type="entry name" value="ADH_Fe_CS"/>
</dbReference>
<dbReference type="RefSeq" id="WP_236255619.1">
    <property type="nucleotide sequence ID" value="NZ_BNEK01000002.1"/>
</dbReference>
<dbReference type="InterPro" id="IPR056798">
    <property type="entry name" value="ADH_Fe_C"/>
</dbReference>
<dbReference type="CDD" id="cd08194">
    <property type="entry name" value="Fe-ADH-like"/>
    <property type="match status" value="1"/>
</dbReference>
<dbReference type="PANTHER" id="PTHR11496">
    <property type="entry name" value="ALCOHOL DEHYDROGENASE"/>
    <property type="match status" value="1"/>
</dbReference>
<comment type="caution">
    <text evidence="6">The sequence shown here is derived from an EMBL/GenBank/DDBJ whole genome shotgun (WGS) entry which is preliminary data.</text>
</comment>
<feature type="domain" description="Alcohol dehydrogenase iron-type/glycerol dehydrogenase GldA" evidence="4">
    <location>
        <begin position="15"/>
        <end position="182"/>
    </location>
</feature>
<dbReference type="SUPFAM" id="SSF56796">
    <property type="entry name" value="Dehydroquinate synthase-like"/>
    <property type="match status" value="1"/>
</dbReference>
<dbReference type="EMBL" id="BNEK01000002">
    <property type="protein sequence ID" value="GHJ25657.1"/>
    <property type="molecule type" value="Genomic_DNA"/>
</dbReference>
<dbReference type="Gene3D" id="1.20.1090.10">
    <property type="entry name" value="Dehydroquinate synthase-like - alpha domain"/>
    <property type="match status" value="1"/>
</dbReference>
<protein>
    <submittedName>
        <fullName evidence="6">Alcohol dehydrogenase</fullName>
    </submittedName>
</protein>
<dbReference type="PROSITE" id="PS00913">
    <property type="entry name" value="ADH_IRON_1"/>
    <property type="match status" value="1"/>
</dbReference>
<dbReference type="Proteomes" id="UP001054854">
    <property type="component" value="Unassembled WGS sequence"/>
</dbReference>
<evidence type="ECO:0000313" key="7">
    <source>
        <dbReference type="Proteomes" id="UP001054854"/>
    </source>
</evidence>
<dbReference type="InterPro" id="IPR001670">
    <property type="entry name" value="ADH_Fe/GldA"/>
</dbReference>
<reference evidence="6" key="1">
    <citation type="submission" date="2024-05" db="EMBL/GenBank/DDBJ databases">
        <title>Whole genome shotgun sequence of Streptomyces hygroscopicus NBRC 113678.</title>
        <authorList>
            <person name="Komaki H."/>
            <person name="Tamura T."/>
        </authorList>
    </citation>
    <scope>NUCLEOTIDE SEQUENCE</scope>
    <source>
        <strain evidence="6">N11-34</strain>
    </source>
</reference>
<dbReference type="PANTHER" id="PTHR11496:SF102">
    <property type="entry name" value="ALCOHOL DEHYDROGENASE 4"/>
    <property type="match status" value="1"/>
</dbReference>
<dbReference type="Pfam" id="PF00465">
    <property type="entry name" value="Fe-ADH"/>
    <property type="match status" value="1"/>
</dbReference>
<keyword evidence="2" id="KW-0560">Oxidoreductase</keyword>
<comment type="similarity">
    <text evidence="1">Belongs to the iron-containing alcohol dehydrogenase family.</text>
</comment>
<evidence type="ECO:0000256" key="2">
    <source>
        <dbReference type="ARBA" id="ARBA00023002"/>
    </source>
</evidence>
<dbReference type="Gene3D" id="3.40.50.1970">
    <property type="match status" value="1"/>
</dbReference>
<evidence type="ECO:0000259" key="5">
    <source>
        <dbReference type="Pfam" id="PF25137"/>
    </source>
</evidence>
<dbReference type="Pfam" id="PF25137">
    <property type="entry name" value="ADH_Fe_C"/>
    <property type="match status" value="1"/>
</dbReference>
<evidence type="ECO:0000313" key="6">
    <source>
        <dbReference type="EMBL" id="GHJ25657.1"/>
    </source>
</evidence>
<name>A0ABQ3TQP0_STRHY</name>
<evidence type="ECO:0000256" key="3">
    <source>
        <dbReference type="ARBA" id="ARBA00023027"/>
    </source>
</evidence>
<organism evidence="6 7">
    <name type="scientific">Streptomyces hygroscopicus</name>
    <dbReference type="NCBI Taxonomy" id="1912"/>
    <lineage>
        <taxon>Bacteria</taxon>
        <taxon>Bacillati</taxon>
        <taxon>Actinomycetota</taxon>
        <taxon>Actinomycetes</taxon>
        <taxon>Kitasatosporales</taxon>
        <taxon>Streptomycetaceae</taxon>
        <taxon>Streptomyces</taxon>
        <taxon>Streptomyces violaceusniger group</taxon>
    </lineage>
</organism>
<evidence type="ECO:0000259" key="4">
    <source>
        <dbReference type="Pfam" id="PF00465"/>
    </source>
</evidence>
<gene>
    <name evidence="6" type="ORF">TPA0910_00900</name>
</gene>
<sequence length="393" mass="40705">MTTHVPPTISQFSQPGDLRVGGGALAQLPDVLKTLGLCRPLVVTDRFLLDTGPARRVMTILESQGMAPRLFHETVPDPTTDSLKAAVAAAGEHGCDAVIGLGGGSPMDTAKAVALLAAQGGAMADYKAPVRNDGPALPVIAVPTTAGSGSEATQFTIITDSVSQEKMLCAGRSFLPAAAIVDYELTLSMPARLTADTGIDALTHAIEAYVSKKATPLTDGLCLTAISSIGRHLRRAHADGSDAEARAAMMVAATQAGIAFSNSSVALVHGMSRPIGAHFQVAHGLSNAMLLVAVTEFSISAATARYADCARALGLADSGHDDGAAARRLVAGLADLCRDLQVPTPREYGIDHEAWHRLIPVMAQQALASGSPANNPRVPSAEDIEQLYTSIYC</sequence>
<proteinExistence type="inferred from homology"/>
<dbReference type="InterPro" id="IPR039697">
    <property type="entry name" value="Alcohol_dehydrogenase_Fe"/>
</dbReference>
<keyword evidence="7" id="KW-1185">Reference proteome</keyword>
<evidence type="ECO:0000256" key="1">
    <source>
        <dbReference type="ARBA" id="ARBA00007358"/>
    </source>
</evidence>
<feature type="domain" description="Fe-containing alcohol dehydrogenase-like C-terminal" evidence="5">
    <location>
        <begin position="194"/>
        <end position="392"/>
    </location>
</feature>
<accession>A0ABQ3TQP0</accession>
<keyword evidence="3" id="KW-0520">NAD</keyword>